<dbReference type="Gene3D" id="3.30.430.20">
    <property type="entry name" value="Gnk2 domain, C-X8-C-X2-C motif"/>
    <property type="match status" value="2"/>
</dbReference>
<evidence type="ECO:0000256" key="12">
    <source>
        <dbReference type="ARBA" id="ARBA00023136"/>
    </source>
</evidence>
<dbReference type="FunFam" id="1.10.510.10:FF:001023">
    <property type="entry name" value="Os07g0541700 protein"/>
    <property type="match status" value="1"/>
</dbReference>
<dbReference type="OrthoDB" id="4062651at2759"/>
<feature type="domain" description="Protein kinase" evidence="21">
    <location>
        <begin position="344"/>
        <end position="619"/>
    </location>
</feature>
<dbReference type="Gene3D" id="1.10.510.10">
    <property type="entry name" value="Transferase(Phosphotransferase) domain 1"/>
    <property type="match status" value="2"/>
</dbReference>
<evidence type="ECO:0000256" key="18">
    <source>
        <dbReference type="SAM" id="MobiDB-lite"/>
    </source>
</evidence>
<keyword evidence="24" id="KW-1185">Reference proteome</keyword>
<dbReference type="GO" id="GO:0006979">
    <property type="term" value="P:response to oxidative stress"/>
    <property type="evidence" value="ECO:0007669"/>
    <property type="project" value="UniProtKB-ARBA"/>
</dbReference>
<dbReference type="GO" id="GO:0005886">
    <property type="term" value="C:plasma membrane"/>
    <property type="evidence" value="ECO:0007669"/>
    <property type="project" value="TreeGrafter"/>
</dbReference>
<dbReference type="FunFam" id="1.10.510.10:FF:000129">
    <property type="entry name" value="cysteine-rich receptor-like protein kinase 10"/>
    <property type="match status" value="1"/>
</dbReference>
<keyword evidence="11 19" id="KW-1133">Transmembrane helix</keyword>
<dbReference type="PANTHER" id="PTHR27002:SF1019">
    <property type="entry name" value="CYSTEINE-RICH RECEPTOR-LIKE PROTEIN KINASE 10"/>
    <property type="match status" value="1"/>
</dbReference>
<dbReference type="GO" id="GO:0004674">
    <property type="term" value="F:protein serine/threonine kinase activity"/>
    <property type="evidence" value="ECO:0007669"/>
    <property type="project" value="UniProtKB-KW"/>
</dbReference>
<comment type="catalytic activity">
    <reaction evidence="15">
        <text>L-threonyl-[protein] + ATP = O-phospho-L-threonyl-[protein] + ADP + H(+)</text>
        <dbReference type="Rhea" id="RHEA:46608"/>
        <dbReference type="Rhea" id="RHEA-COMP:11060"/>
        <dbReference type="Rhea" id="RHEA-COMP:11605"/>
        <dbReference type="ChEBI" id="CHEBI:15378"/>
        <dbReference type="ChEBI" id="CHEBI:30013"/>
        <dbReference type="ChEBI" id="CHEBI:30616"/>
        <dbReference type="ChEBI" id="CHEBI:61977"/>
        <dbReference type="ChEBI" id="CHEBI:456216"/>
        <dbReference type="EC" id="2.7.11.1"/>
    </reaction>
</comment>
<keyword evidence="13" id="KW-0675">Receptor</keyword>
<dbReference type="EMBL" id="OOIL02005938">
    <property type="protein sequence ID" value="VFQ96203.1"/>
    <property type="molecule type" value="Genomic_DNA"/>
</dbReference>
<evidence type="ECO:0000256" key="8">
    <source>
        <dbReference type="ARBA" id="ARBA00022741"/>
    </source>
</evidence>
<keyword evidence="14" id="KW-0325">Glycoprotein</keyword>
<protein>
    <recommendedName>
        <fullName evidence="2">non-specific serine/threonine protein kinase</fullName>
        <ecNumber evidence="2">2.7.11.1</ecNumber>
    </recommendedName>
</protein>
<keyword evidence="12 19" id="KW-0472">Membrane</keyword>
<dbReference type="SUPFAM" id="SSF56112">
    <property type="entry name" value="Protein kinase-like (PK-like)"/>
    <property type="match status" value="2"/>
</dbReference>
<feature type="region of interest" description="Disordered" evidence="18">
    <location>
        <begin position="249"/>
        <end position="278"/>
    </location>
</feature>
<organism evidence="23 24">
    <name type="scientific">Cuscuta campestris</name>
    <dbReference type="NCBI Taxonomy" id="132261"/>
    <lineage>
        <taxon>Eukaryota</taxon>
        <taxon>Viridiplantae</taxon>
        <taxon>Streptophyta</taxon>
        <taxon>Embryophyta</taxon>
        <taxon>Tracheophyta</taxon>
        <taxon>Spermatophyta</taxon>
        <taxon>Magnoliopsida</taxon>
        <taxon>eudicotyledons</taxon>
        <taxon>Gunneridae</taxon>
        <taxon>Pentapetalae</taxon>
        <taxon>asterids</taxon>
        <taxon>lamiids</taxon>
        <taxon>Solanales</taxon>
        <taxon>Convolvulaceae</taxon>
        <taxon>Cuscuteae</taxon>
        <taxon>Cuscuta</taxon>
        <taxon>Cuscuta subgen. Grammica</taxon>
        <taxon>Cuscuta sect. Cleistogrammica</taxon>
    </lineage>
</organism>
<feature type="domain" description="Gnk2-homologous" evidence="22">
    <location>
        <begin position="27"/>
        <end position="130"/>
    </location>
</feature>
<evidence type="ECO:0000256" key="7">
    <source>
        <dbReference type="ARBA" id="ARBA00022737"/>
    </source>
</evidence>
<evidence type="ECO:0000256" key="9">
    <source>
        <dbReference type="ARBA" id="ARBA00022777"/>
    </source>
</evidence>
<dbReference type="InterPro" id="IPR011009">
    <property type="entry name" value="Kinase-like_dom_sf"/>
</dbReference>
<dbReference type="SMART" id="SM00220">
    <property type="entry name" value="S_TKc"/>
    <property type="match status" value="1"/>
</dbReference>
<dbReference type="FunFam" id="3.30.430.20:FF:000003">
    <property type="entry name" value="Cysteine-rich RLK (RECEPTOR-like protein kinase) 10"/>
    <property type="match status" value="1"/>
</dbReference>
<evidence type="ECO:0000256" key="16">
    <source>
        <dbReference type="ARBA" id="ARBA00048679"/>
    </source>
</evidence>
<dbReference type="InterPro" id="IPR002902">
    <property type="entry name" value="GNK2"/>
</dbReference>
<evidence type="ECO:0000256" key="14">
    <source>
        <dbReference type="ARBA" id="ARBA00023180"/>
    </source>
</evidence>
<feature type="domain" description="Gnk2-homologous" evidence="22">
    <location>
        <begin position="140"/>
        <end position="242"/>
    </location>
</feature>
<evidence type="ECO:0000259" key="21">
    <source>
        <dbReference type="PROSITE" id="PS50011"/>
    </source>
</evidence>
<evidence type="ECO:0000256" key="6">
    <source>
        <dbReference type="ARBA" id="ARBA00022729"/>
    </source>
</evidence>
<dbReference type="PANTHER" id="PTHR27002">
    <property type="entry name" value="RECEPTOR-LIKE SERINE/THREONINE-PROTEIN KINASE SD1-8"/>
    <property type="match status" value="1"/>
</dbReference>
<dbReference type="InterPro" id="IPR017441">
    <property type="entry name" value="Protein_kinase_ATP_BS"/>
</dbReference>
<keyword evidence="5 19" id="KW-0812">Transmembrane</keyword>
<comment type="catalytic activity">
    <reaction evidence="16">
        <text>L-seryl-[protein] + ATP = O-phospho-L-seryl-[protein] + ADP + H(+)</text>
        <dbReference type="Rhea" id="RHEA:17989"/>
        <dbReference type="Rhea" id="RHEA-COMP:9863"/>
        <dbReference type="Rhea" id="RHEA-COMP:11604"/>
        <dbReference type="ChEBI" id="CHEBI:15378"/>
        <dbReference type="ChEBI" id="CHEBI:29999"/>
        <dbReference type="ChEBI" id="CHEBI:30616"/>
        <dbReference type="ChEBI" id="CHEBI:83421"/>
        <dbReference type="ChEBI" id="CHEBI:456216"/>
        <dbReference type="EC" id="2.7.11.1"/>
    </reaction>
</comment>
<keyword evidence="10 17" id="KW-0067">ATP-binding</keyword>
<dbReference type="PROSITE" id="PS51473">
    <property type="entry name" value="GNK2"/>
    <property type="match status" value="2"/>
</dbReference>
<evidence type="ECO:0000256" key="5">
    <source>
        <dbReference type="ARBA" id="ARBA00022692"/>
    </source>
</evidence>
<feature type="signal peptide" evidence="20">
    <location>
        <begin position="1"/>
        <end position="21"/>
    </location>
</feature>
<evidence type="ECO:0000256" key="3">
    <source>
        <dbReference type="ARBA" id="ARBA00022527"/>
    </source>
</evidence>
<gene>
    <name evidence="23" type="ORF">CCAM_LOCUS37979</name>
</gene>
<keyword evidence="9" id="KW-0418">Kinase</keyword>
<evidence type="ECO:0000256" key="19">
    <source>
        <dbReference type="SAM" id="Phobius"/>
    </source>
</evidence>
<evidence type="ECO:0000256" key="4">
    <source>
        <dbReference type="ARBA" id="ARBA00022679"/>
    </source>
</evidence>
<feature type="binding site" evidence="17">
    <location>
        <position position="372"/>
    </location>
    <ligand>
        <name>ATP</name>
        <dbReference type="ChEBI" id="CHEBI:30616"/>
    </ligand>
</feature>
<dbReference type="InterPro" id="IPR038408">
    <property type="entry name" value="GNK2_sf"/>
</dbReference>
<evidence type="ECO:0000256" key="11">
    <source>
        <dbReference type="ARBA" id="ARBA00022989"/>
    </source>
</evidence>
<evidence type="ECO:0000256" key="15">
    <source>
        <dbReference type="ARBA" id="ARBA00047899"/>
    </source>
</evidence>
<dbReference type="CDD" id="cd23509">
    <property type="entry name" value="Gnk2-like"/>
    <property type="match status" value="2"/>
</dbReference>
<dbReference type="PROSITE" id="PS50011">
    <property type="entry name" value="PROTEIN_KINASE_DOM"/>
    <property type="match status" value="1"/>
</dbReference>
<evidence type="ECO:0000256" key="13">
    <source>
        <dbReference type="ARBA" id="ARBA00023170"/>
    </source>
</evidence>
<dbReference type="FunFam" id="3.30.200.20:FF:000142">
    <property type="entry name" value="Cysteine-rich receptor-like protein kinase 10"/>
    <property type="match status" value="1"/>
</dbReference>
<dbReference type="CDD" id="cd14066">
    <property type="entry name" value="STKc_IRAK"/>
    <property type="match status" value="1"/>
</dbReference>
<feature type="chain" id="PRO_5019745425" description="non-specific serine/threonine protein kinase" evidence="20">
    <location>
        <begin position="22"/>
        <end position="724"/>
    </location>
</feature>
<reference evidence="23 24" key="1">
    <citation type="submission" date="2018-04" db="EMBL/GenBank/DDBJ databases">
        <authorList>
            <person name="Vogel A."/>
        </authorList>
    </citation>
    <scope>NUCLEOTIDE SEQUENCE [LARGE SCALE GENOMIC DNA]</scope>
</reference>
<evidence type="ECO:0000313" key="24">
    <source>
        <dbReference type="Proteomes" id="UP000595140"/>
    </source>
</evidence>
<keyword evidence="8 17" id="KW-0547">Nucleotide-binding</keyword>
<dbReference type="EC" id="2.7.11.1" evidence="2"/>
<dbReference type="Gene3D" id="3.30.200.20">
    <property type="entry name" value="Phosphorylase Kinase, domain 1"/>
    <property type="match status" value="1"/>
</dbReference>
<dbReference type="Pfam" id="PF01657">
    <property type="entry name" value="Stress-antifung"/>
    <property type="match status" value="2"/>
</dbReference>
<evidence type="ECO:0000256" key="10">
    <source>
        <dbReference type="ARBA" id="ARBA00022840"/>
    </source>
</evidence>
<evidence type="ECO:0000256" key="17">
    <source>
        <dbReference type="PROSITE-ProRule" id="PRU10141"/>
    </source>
</evidence>
<dbReference type="InterPro" id="IPR008271">
    <property type="entry name" value="Ser/Thr_kinase_AS"/>
</dbReference>
<accession>A0A484N514</accession>
<keyword evidence="4" id="KW-0808">Transferase</keyword>
<evidence type="ECO:0000256" key="2">
    <source>
        <dbReference type="ARBA" id="ARBA00012513"/>
    </source>
</evidence>
<dbReference type="Pfam" id="PF00069">
    <property type="entry name" value="Pkinase"/>
    <property type="match status" value="2"/>
</dbReference>
<dbReference type="AlphaFoldDB" id="A0A484N514"/>
<dbReference type="GO" id="GO:0005524">
    <property type="term" value="F:ATP binding"/>
    <property type="evidence" value="ECO:0007669"/>
    <property type="project" value="UniProtKB-UniRule"/>
</dbReference>
<keyword evidence="7" id="KW-0677">Repeat</keyword>
<evidence type="ECO:0000256" key="20">
    <source>
        <dbReference type="SAM" id="SignalP"/>
    </source>
</evidence>
<keyword evidence="3" id="KW-0723">Serine/threonine-protein kinase</keyword>
<dbReference type="Proteomes" id="UP000595140">
    <property type="component" value="Unassembled WGS sequence"/>
</dbReference>
<evidence type="ECO:0000256" key="1">
    <source>
        <dbReference type="ARBA" id="ARBA00004167"/>
    </source>
</evidence>
<proteinExistence type="predicted"/>
<dbReference type="PROSITE" id="PS00107">
    <property type="entry name" value="PROTEIN_KINASE_ATP"/>
    <property type="match status" value="1"/>
</dbReference>
<evidence type="ECO:0000313" key="23">
    <source>
        <dbReference type="EMBL" id="VFQ96203.1"/>
    </source>
</evidence>
<evidence type="ECO:0000259" key="22">
    <source>
        <dbReference type="PROSITE" id="PS51473"/>
    </source>
</evidence>
<keyword evidence="6 20" id="KW-0732">Signal</keyword>
<sequence length="724" mass="81056">MLGYQLFFLFSSSAVFLLAAAGTSDQQPVAFWCNNTEFYASNSTFRSNLDSLLSDLTSNATRPDGFHNSTSGVVSDTAYGLFMCRGDISPEACAACVRKAGAYILLPCPNYKTAFTWYDECMLRYSWRPMFGELNDNFPSTVLYSQYEPTTEHLMDQVGTTLGKVANRTTGDDGSGKRYATEEARVGDGVNGTIYCAGQCTPDIPDTDCEECMTNAIQLLVSEKGNRVLFPSCNVRYEVYSFYNRAATSPPPPPPLVLPPSPASTLPPTPTPGNKEHSSSSKDIIVIVLPICGFVIIIAILCLVRIKHGKGRNANHQKTDVTGLLNEEFYHYDLATIQDITKGFSSESKIGEGGYGFVYKGKLPDGQEVAIKRLSKSSDQGVQEFKNEVEVVAKLQHRNLVRLLGYCSEGEERILVYEFVPNKSLDYFLFDPENQYLLDWSRRYKIIGGIVRGMLYLHQDSRLRIIHRDLKASNILLDANMNAKIADFGTAKISSLDQTQQNTSRIVGTYGYMSPEYALYGEYSVKSDIFSFGVLLLEIVSGRKNRRFLLTREAQHLLSYAWDQWKDGTPLEILDPVLEESHNIEEVIQCIHIGLLCVQDIAENRPTMGEVMLMLTSYSIRSWPSPSKPAFYRCGGSGGVSRDYLDLEKRHLLDWPMRYKIIEGIARGLQYLYEDSRLRIIHCDLKADNVLLDENMNPKIADFGMAKIFGVDQTQGNTSRVLGT</sequence>
<feature type="compositionally biased region" description="Pro residues" evidence="18">
    <location>
        <begin position="249"/>
        <end position="271"/>
    </location>
</feature>
<name>A0A484N514_9ASTE</name>
<feature type="transmembrane region" description="Helical" evidence="19">
    <location>
        <begin position="284"/>
        <end position="304"/>
    </location>
</feature>
<comment type="subcellular location">
    <subcellularLocation>
        <location evidence="1">Membrane</location>
        <topology evidence="1">Single-pass membrane protein</topology>
    </subcellularLocation>
</comment>
<dbReference type="InterPro" id="IPR000719">
    <property type="entry name" value="Prot_kinase_dom"/>
</dbReference>
<dbReference type="PROSITE" id="PS00108">
    <property type="entry name" value="PROTEIN_KINASE_ST"/>
    <property type="match status" value="1"/>
</dbReference>